<keyword evidence="2" id="KW-1185">Reference proteome</keyword>
<proteinExistence type="predicted"/>
<name>A0ABS8C676_9ALTE</name>
<dbReference type="Proteomes" id="UP000633814">
    <property type="component" value="Unassembled WGS sequence"/>
</dbReference>
<sequence>MYVKRASNKEIVALSTEQSADYPEFVANNDPDLLQFMQKNIPAYALAASSELSHSEQLQDSDAELARVLEDLIELLTANGIITFTKLPMAAQVKLLNRKTLRHDMQRLSLFNEEEDDSIMP</sequence>
<accession>A0ABS8C676</accession>
<comment type="caution">
    <text evidence="1">The sequence shown here is derived from an EMBL/GenBank/DDBJ whole genome shotgun (WGS) entry which is preliminary data.</text>
</comment>
<dbReference type="EMBL" id="JAEINI020000011">
    <property type="protein sequence ID" value="MCB5227843.1"/>
    <property type="molecule type" value="Genomic_DNA"/>
</dbReference>
<protein>
    <recommendedName>
        <fullName evidence="3">Tryptophan synthase subunit beta like protein</fullName>
    </recommendedName>
</protein>
<dbReference type="RefSeq" id="WP_226751907.1">
    <property type="nucleotide sequence ID" value="NZ_JAEINI020000011.1"/>
</dbReference>
<evidence type="ECO:0000313" key="1">
    <source>
        <dbReference type="EMBL" id="MCB5227843.1"/>
    </source>
</evidence>
<reference evidence="1 2" key="1">
    <citation type="submission" date="2021-10" db="EMBL/GenBank/DDBJ databases">
        <title>Alishewanella koreense sp. nov. isolated from seawater of southwestern coast in South Korea and the proposal for the reclassification of Rheinheimera perlucida and Rheinheimera tuosuensis as Arsukibacterium perlucida and Arsukibacterium tuosuensis.</title>
        <authorList>
            <person name="Kim K.H."/>
            <person name="Ruan W."/>
            <person name="Kim K.R."/>
            <person name="Baek J.H."/>
            <person name="Jeon C.O."/>
        </authorList>
    </citation>
    <scope>NUCLEOTIDE SEQUENCE [LARGE SCALE GENOMIC DNA]</scope>
    <source>
        <strain evidence="1 2">16-MA</strain>
    </source>
</reference>
<evidence type="ECO:0000313" key="2">
    <source>
        <dbReference type="Proteomes" id="UP000633814"/>
    </source>
</evidence>
<evidence type="ECO:0008006" key="3">
    <source>
        <dbReference type="Google" id="ProtNLM"/>
    </source>
</evidence>
<organism evidence="1 2">
    <name type="scientific">Alishewanella maricola</name>
    <dbReference type="NCBI Taxonomy" id="2795740"/>
    <lineage>
        <taxon>Bacteria</taxon>
        <taxon>Pseudomonadati</taxon>
        <taxon>Pseudomonadota</taxon>
        <taxon>Gammaproteobacteria</taxon>
        <taxon>Alteromonadales</taxon>
        <taxon>Alteromonadaceae</taxon>
        <taxon>Alishewanella</taxon>
    </lineage>
</organism>
<gene>
    <name evidence="1" type="ORF">JAO78_013580</name>
</gene>